<name>A0A2P8AIQ4_9PEZI</name>
<sequence length="51" mass="6195">MFGKRIRDKIRKKILDEGALPYLYTPRRVREAIEMIFVIMRERNDKKKGSK</sequence>
<dbReference type="AlphaFoldDB" id="A0A2P8AIQ4"/>
<protein>
    <submittedName>
        <fullName evidence="1">Uncharacterized protein</fullName>
    </submittedName>
</protein>
<organism evidence="1 2">
    <name type="scientific">Elsinoe australis</name>
    <dbReference type="NCBI Taxonomy" id="40998"/>
    <lineage>
        <taxon>Eukaryota</taxon>
        <taxon>Fungi</taxon>
        <taxon>Dikarya</taxon>
        <taxon>Ascomycota</taxon>
        <taxon>Pezizomycotina</taxon>
        <taxon>Dothideomycetes</taxon>
        <taxon>Dothideomycetidae</taxon>
        <taxon>Myriangiales</taxon>
        <taxon>Elsinoaceae</taxon>
        <taxon>Elsinoe</taxon>
    </lineage>
</organism>
<gene>
    <name evidence="1" type="ORF">B9Z65_502</name>
</gene>
<dbReference type="Proteomes" id="UP000243723">
    <property type="component" value="Unassembled WGS sequence"/>
</dbReference>
<reference evidence="1 2" key="1">
    <citation type="submission" date="2017-05" db="EMBL/GenBank/DDBJ databases">
        <title>Draft genome sequence of Elsinoe australis.</title>
        <authorList>
            <person name="Cheng Q."/>
        </authorList>
    </citation>
    <scope>NUCLEOTIDE SEQUENCE [LARGE SCALE GENOMIC DNA]</scope>
    <source>
        <strain evidence="1 2">NL1</strain>
    </source>
</reference>
<keyword evidence="2" id="KW-1185">Reference proteome</keyword>
<accession>A0A2P8AIQ4</accession>
<evidence type="ECO:0000313" key="1">
    <source>
        <dbReference type="EMBL" id="PSK60352.1"/>
    </source>
</evidence>
<proteinExistence type="predicted"/>
<comment type="caution">
    <text evidence="1">The sequence shown here is derived from an EMBL/GenBank/DDBJ whole genome shotgun (WGS) entry which is preliminary data.</text>
</comment>
<dbReference type="EMBL" id="NHZQ01000003">
    <property type="protein sequence ID" value="PSK60352.1"/>
    <property type="molecule type" value="Genomic_DNA"/>
</dbReference>
<evidence type="ECO:0000313" key="2">
    <source>
        <dbReference type="Proteomes" id="UP000243723"/>
    </source>
</evidence>